<gene>
    <name evidence="12" type="ORF">TKV_c22630</name>
</gene>
<evidence type="ECO:0000256" key="8">
    <source>
        <dbReference type="ARBA" id="ARBA00023136"/>
    </source>
</evidence>
<dbReference type="InterPro" id="IPR003439">
    <property type="entry name" value="ABC_transporter-like_ATP-bd"/>
</dbReference>
<sequence length="741" mass="83220">MVKLAKYLKPYILLIFLAVFFIFVQAMSDLSLPDYMSKIVNNGIQQGGIVNAVPEAIRKSEMDKLLLFVTPEEKEEILKDYTLVDKSSPDYDKYVKKYPILSKEPVYVLKSVDKSEIDKINLPMGKAFLAVTGVEKAKTSAKNGSIEFNGKKIPANVDLFAMMSQLPEEQLMQIRDEMNKKFASLGDNMVIQAATMAVKEEYKAIGINTDKIQTDYILHTGLIMLLITGLSALSTIMVAFFASKVAAGVARDLRRDLFARVESFSNAEFDKFSTASLITRTTNDITQIQMLLVIMIRMVFYAPIMGIGGVFRALSKSVSMSWIIALAVIVLLGIISVLYSIAMPKFMLMQKLIDRLNLVTRENLSGIMVVRAFNNQKFEEERFDKANQDITKVGLFVNRAMAFIFPCMMLVMNGITLLIVWVGAHQIQNSSMQVGDMMAFMQYAIQIIFAFLMFSMLFIMIPRASVSAERIAEVLATEPSIRDPENPKQFNENMAGTVEFRNVSFKYPGAEEYALKDINFEILPGQTVGIIGRTGSGKSTLVNLILRFYDVTEGQVLVDGVDVREVKQEDLRRRIGYVPQKSWLFSGTIKSNLKYGNDQATDEEVKEAAEIAQAMEFINEKTKKFDSEIAQGGTNVSGGQKQRLSIARALVKKPEIYIFDESFSALDFKTESVLRKALRERLKSSTVIMVSQRVSTLLHADQIIVLEEGKIVGIGKHKELFKNCQTYREIALSQLSEEELA</sequence>
<dbReference type="AlphaFoldDB" id="A0A097AU88"/>
<dbReference type="InterPro" id="IPR027417">
    <property type="entry name" value="P-loop_NTPase"/>
</dbReference>
<evidence type="ECO:0000256" key="6">
    <source>
        <dbReference type="ARBA" id="ARBA00022840"/>
    </source>
</evidence>
<keyword evidence="7 9" id="KW-1133">Transmembrane helix</keyword>
<dbReference type="Pfam" id="PF00005">
    <property type="entry name" value="ABC_tran"/>
    <property type="match status" value="1"/>
</dbReference>
<dbReference type="PROSITE" id="PS00211">
    <property type="entry name" value="ABC_TRANSPORTER_1"/>
    <property type="match status" value="1"/>
</dbReference>
<dbReference type="CDD" id="cd18548">
    <property type="entry name" value="ABC_6TM_Tm287_like"/>
    <property type="match status" value="1"/>
</dbReference>
<dbReference type="PANTHER" id="PTHR43394">
    <property type="entry name" value="ATP-DEPENDENT PERMEASE MDL1, MITOCHONDRIAL"/>
    <property type="match status" value="1"/>
</dbReference>
<evidence type="ECO:0000256" key="5">
    <source>
        <dbReference type="ARBA" id="ARBA00022741"/>
    </source>
</evidence>
<feature type="transmembrane region" description="Helical" evidence="9">
    <location>
        <begin position="320"/>
        <end position="342"/>
    </location>
</feature>
<dbReference type="Pfam" id="PF00664">
    <property type="entry name" value="ABC_membrane"/>
    <property type="match status" value="1"/>
</dbReference>
<dbReference type="EMBL" id="CP009170">
    <property type="protein sequence ID" value="AIS53392.1"/>
    <property type="molecule type" value="Genomic_DNA"/>
</dbReference>
<organism evidence="12 13">
    <name type="scientific">Thermoanaerobacter kivui</name>
    <name type="common">Acetogenium kivui</name>
    <dbReference type="NCBI Taxonomy" id="2325"/>
    <lineage>
        <taxon>Bacteria</taxon>
        <taxon>Bacillati</taxon>
        <taxon>Bacillota</taxon>
        <taxon>Clostridia</taxon>
        <taxon>Thermoanaerobacterales</taxon>
        <taxon>Thermoanaerobacteraceae</taxon>
        <taxon>Thermoanaerobacter</taxon>
    </lineage>
</organism>
<feature type="transmembrane region" description="Helical" evidence="9">
    <location>
        <begin position="443"/>
        <end position="461"/>
    </location>
</feature>
<dbReference type="SMART" id="SM00382">
    <property type="entry name" value="AAA"/>
    <property type="match status" value="1"/>
</dbReference>
<name>A0A097AU88_THEKI</name>
<dbReference type="InterPro" id="IPR017871">
    <property type="entry name" value="ABC_transporter-like_CS"/>
</dbReference>
<dbReference type="PANTHER" id="PTHR43394:SF1">
    <property type="entry name" value="ATP-BINDING CASSETTE SUB-FAMILY B MEMBER 10, MITOCHONDRIAL"/>
    <property type="match status" value="1"/>
</dbReference>
<feature type="transmembrane region" description="Helical" evidence="9">
    <location>
        <begin position="400"/>
        <end position="423"/>
    </location>
</feature>
<dbReference type="HOGENOM" id="CLU_000604_51_1_9"/>
<dbReference type="STRING" id="2325.TKV_c22630"/>
<dbReference type="SUPFAM" id="SSF90123">
    <property type="entry name" value="ABC transporter transmembrane region"/>
    <property type="match status" value="1"/>
</dbReference>
<dbReference type="Gene3D" id="1.20.1560.10">
    <property type="entry name" value="ABC transporter type 1, transmembrane domain"/>
    <property type="match status" value="1"/>
</dbReference>
<dbReference type="Gene3D" id="3.40.50.300">
    <property type="entry name" value="P-loop containing nucleotide triphosphate hydrolases"/>
    <property type="match status" value="1"/>
</dbReference>
<evidence type="ECO:0000256" key="3">
    <source>
        <dbReference type="ARBA" id="ARBA00022475"/>
    </source>
</evidence>
<comment type="subcellular location">
    <subcellularLocation>
        <location evidence="1">Cell membrane</location>
        <topology evidence="1">Multi-pass membrane protein</topology>
    </subcellularLocation>
</comment>
<dbReference type="OrthoDB" id="9762517at2"/>
<dbReference type="SUPFAM" id="SSF52540">
    <property type="entry name" value="P-loop containing nucleoside triphosphate hydrolases"/>
    <property type="match status" value="1"/>
</dbReference>
<evidence type="ECO:0000256" key="2">
    <source>
        <dbReference type="ARBA" id="ARBA00022448"/>
    </source>
</evidence>
<protein>
    <submittedName>
        <fullName evidence="12">ABC-type multidrug transport system, ATPase and permease component</fullName>
    </submittedName>
</protein>
<keyword evidence="8 9" id="KW-0472">Membrane</keyword>
<evidence type="ECO:0000313" key="13">
    <source>
        <dbReference type="Proteomes" id="UP000029669"/>
    </source>
</evidence>
<keyword evidence="3" id="KW-1003">Cell membrane</keyword>
<keyword evidence="4 9" id="KW-0812">Transmembrane</keyword>
<dbReference type="GO" id="GO:0016887">
    <property type="term" value="F:ATP hydrolysis activity"/>
    <property type="evidence" value="ECO:0007669"/>
    <property type="project" value="InterPro"/>
</dbReference>
<keyword evidence="5" id="KW-0547">Nucleotide-binding</keyword>
<feature type="transmembrane region" description="Helical" evidence="9">
    <location>
        <begin position="290"/>
        <end position="314"/>
    </location>
</feature>
<dbReference type="InterPro" id="IPR036640">
    <property type="entry name" value="ABC1_TM_sf"/>
</dbReference>
<evidence type="ECO:0000259" key="10">
    <source>
        <dbReference type="PROSITE" id="PS50893"/>
    </source>
</evidence>
<feature type="domain" description="ABC transporter" evidence="10">
    <location>
        <begin position="498"/>
        <end position="733"/>
    </location>
</feature>
<dbReference type="RefSeq" id="WP_049685967.1">
    <property type="nucleotide sequence ID" value="NZ_CP009170.1"/>
</dbReference>
<evidence type="ECO:0000256" key="7">
    <source>
        <dbReference type="ARBA" id="ARBA00022989"/>
    </source>
</evidence>
<dbReference type="PROSITE" id="PS50929">
    <property type="entry name" value="ABC_TM1F"/>
    <property type="match status" value="1"/>
</dbReference>
<keyword evidence="2" id="KW-0813">Transport</keyword>
<dbReference type="InterPro" id="IPR003593">
    <property type="entry name" value="AAA+_ATPase"/>
</dbReference>
<keyword evidence="13" id="KW-1185">Reference proteome</keyword>
<evidence type="ECO:0000259" key="11">
    <source>
        <dbReference type="PROSITE" id="PS50929"/>
    </source>
</evidence>
<proteinExistence type="predicted"/>
<dbReference type="InterPro" id="IPR039421">
    <property type="entry name" value="Type_1_exporter"/>
</dbReference>
<dbReference type="GO" id="GO:0015421">
    <property type="term" value="F:ABC-type oligopeptide transporter activity"/>
    <property type="evidence" value="ECO:0007669"/>
    <property type="project" value="TreeGrafter"/>
</dbReference>
<evidence type="ECO:0000256" key="9">
    <source>
        <dbReference type="SAM" id="Phobius"/>
    </source>
</evidence>
<dbReference type="GO" id="GO:0005886">
    <property type="term" value="C:plasma membrane"/>
    <property type="evidence" value="ECO:0007669"/>
    <property type="project" value="UniProtKB-SubCell"/>
</dbReference>
<dbReference type="eggNOG" id="COG1132">
    <property type="taxonomic scope" value="Bacteria"/>
</dbReference>
<dbReference type="Proteomes" id="UP000029669">
    <property type="component" value="Chromosome"/>
</dbReference>
<reference evidence="13" key="1">
    <citation type="journal article" date="2015" name="Genome Announc.">
        <title>Whole-Genome Sequences of 80 Environmental and Clinical Isolates of Burkholderia pseudomallei.</title>
        <authorList>
            <person name="Johnson S.L."/>
            <person name="Baker A.L."/>
            <person name="Chain P.S."/>
            <person name="Currie B.J."/>
            <person name="Daligault H.E."/>
            <person name="Davenport K.W."/>
            <person name="Davis C.B."/>
            <person name="Inglis T.J."/>
            <person name="Kaestli M."/>
            <person name="Koren S."/>
            <person name="Mayo M."/>
            <person name="Merritt A.J."/>
            <person name="Price E.P."/>
            <person name="Sarovich D.S."/>
            <person name="Warner J."/>
            <person name="Rosovitz M.J."/>
        </authorList>
    </citation>
    <scope>NUCLEOTIDE SEQUENCE [LARGE SCALE GENOMIC DNA]</scope>
    <source>
        <strain evidence="13">DSM 2030</strain>
    </source>
</reference>
<evidence type="ECO:0000256" key="1">
    <source>
        <dbReference type="ARBA" id="ARBA00004651"/>
    </source>
</evidence>
<dbReference type="PROSITE" id="PS50893">
    <property type="entry name" value="ABC_TRANSPORTER_2"/>
    <property type="match status" value="1"/>
</dbReference>
<keyword evidence="6" id="KW-0067">ATP-binding</keyword>
<evidence type="ECO:0000256" key="4">
    <source>
        <dbReference type="ARBA" id="ARBA00022692"/>
    </source>
</evidence>
<dbReference type="GO" id="GO:0005524">
    <property type="term" value="F:ATP binding"/>
    <property type="evidence" value="ECO:0007669"/>
    <property type="project" value="UniProtKB-KW"/>
</dbReference>
<feature type="domain" description="ABC transmembrane type-1" evidence="11">
    <location>
        <begin position="203"/>
        <end position="463"/>
    </location>
</feature>
<dbReference type="FunFam" id="3.40.50.300:FF:000854">
    <property type="entry name" value="Multidrug ABC transporter ATP-binding protein"/>
    <property type="match status" value="1"/>
</dbReference>
<evidence type="ECO:0000313" key="12">
    <source>
        <dbReference type="EMBL" id="AIS53392.1"/>
    </source>
</evidence>
<dbReference type="KEGG" id="tki:TKV_c22630"/>
<dbReference type="InterPro" id="IPR011527">
    <property type="entry name" value="ABC1_TM_dom"/>
</dbReference>
<accession>A0A097AU88</accession>
<feature type="transmembrane region" description="Helical" evidence="9">
    <location>
        <begin position="216"/>
        <end position="242"/>
    </location>
</feature>